<dbReference type="InterPro" id="IPR029039">
    <property type="entry name" value="Flavoprotein-like_sf"/>
</dbReference>
<proteinExistence type="predicted"/>
<dbReference type="RefSeq" id="WP_013770975.1">
    <property type="nucleotide sequence ID" value="NC_015514.1"/>
</dbReference>
<organism evidence="2 3">
    <name type="scientific">Cellulomonas fimi (strain ATCC 484 / DSM 20113 / JCM 1341 / CCUG 24087 / LMG 16345 / NBRC 15513 / NCIMB 8980 / NCTC 7547 / NRS-133)</name>
    <dbReference type="NCBI Taxonomy" id="590998"/>
    <lineage>
        <taxon>Bacteria</taxon>
        <taxon>Bacillati</taxon>
        <taxon>Actinomycetota</taxon>
        <taxon>Actinomycetes</taxon>
        <taxon>Micrococcales</taxon>
        <taxon>Cellulomonadaceae</taxon>
        <taxon>Cellulomonas</taxon>
    </lineage>
</organism>
<dbReference type="Gene3D" id="3.40.50.360">
    <property type="match status" value="1"/>
</dbReference>
<protein>
    <recommendedName>
        <fullName evidence="1">Flavodoxin-like domain-containing protein</fullName>
    </recommendedName>
</protein>
<evidence type="ECO:0000313" key="2">
    <source>
        <dbReference type="EMBL" id="AEE45949.1"/>
    </source>
</evidence>
<sequence>MDAVVVVESWFGCTRQVADAVAQGLASAGVPTDVVDVGDAPPAFAAGTVLLVVGAPTHAFGMSTRSTRADAARRPGAVATATGRGVREWVASLQDAAGLRVATFDTRVRHPRLPGSAAAAAARALGRRGAVPLLRPQSFWVDDTAGPLLDGETHRAHAWGRSLAAALRDS</sequence>
<dbReference type="AlphaFoldDB" id="F4GYG0"/>
<evidence type="ECO:0000259" key="1">
    <source>
        <dbReference type="PROSITE" id="PS50902"/>
    </source>
</evidence>
<dbReference type="eggNOG" id="COG0426">
    <property type="taxonomic scope" value="Bacteria"/>
</dbReference>
<dbReference type="KEGG" id="cfi:Celf_1819"/>
<name>F4GYG0_CELFA</name>
<dbReference type="STRING" id="590998.Celf_1819"/>
<dbReference type="EMBL" id="CP002666">
    <property type="protein sequence ID" value="AEE45949.1"/>
    <property type="molecule type" value="Genomic_DNA"/>
</dbReference>
<dbReference type="Proteomes" id="UP000008460">
    <property type="component" value="Chromosome"/>
</dbReference>
<feature type="domain" description="Flavodoxin-like" evidence="1">
    <location>
        <begin position="3"/>
        <end position="164"/>
    </location>
</feature>
<dbReference type="SUPFAM" id="SSF52218">
    <property type="entry name" value="Flavoproteins"/>
    <property type="match status" value="1"/>
</dbReference>
<dbReference type="GO" id="GO:0010181">
    <property type="term" value="F:FMN binding"/>
    <property type="evidence" value="ECO:0007669"/>
    <property type="project" value="InterPro"/>
</dbReference>
<gene>
    <name evidence="2" type="ordered locus">Celf_1819</name>
</gene>
<accession>F4GYG0</accession>
<evidence type="ECO:0000313" key="3">
    <source>
        <dbReference type="Proteomes" id="UP000008460"/>
    </source>
</evidence>
<dbReference type="HOGENOM" id="CLU_132523_0_0_11"/>
<reference evidence="2 3" key="1">
    <citation type="submission" date="2011-04" db="EMBL/GenBank/DDBJ databases">
        <title>Complete sequence of Cellulomonas fimi ATCC 484.</title>
        <authorList>
            <consortium name="US DOE Joint Genome Institute"/>
            <person name="Lucas S."/>
            <person name="Han J."/>
            <person name="Lapidus A."/>
            <person name="Cheng J.-F."/>
            <person name="Goodwin L."/>
            <person name="Pitluck S."/>
            <person name="Peters L."/>
            <person name="Chertkov O."/>
            <person name="Detter J.C."/>
            <person name="Han C."/>
            <person name="Tapia R."/>
            <person name="Land M."/>
            <person name="Hauser L."/>
            <person name="Kyrpides N."/>
            <person name="Ivanova N."/>
            <person name="Ovchinnikova G."/>
            <person name="Pagani I."/>
            <person name="Mead D."/>
            <person name="Brumm P."/>
            <person name="Woyke T."/>
        </authorList>
    </citation>
    <scope>NUCLEOTIDE SEQUENCE [LARGE SCALE GENOMIC DNA]</scope>
    <source>
        <strain evidence="3">ATCC 484 / DSM 20113 / JCM 1341 / NBRC 15513 / NCIMB 8980 / NCTC 7547</strain>
    </source>
</reference>
<keyword evidence="3" id="KW-1185">Reference proteome</keyword>
<dbReference type="PROSITE" id="PS50902">
    <property type="entry name" value="FLAVODOXIN_LIKE"/>
    <property type="match status" value="1"/>
</dbReference>
<dbReference type="InterPro" id="IPR008254">
    <property type="entry name" value="Flavodoxin/NO_synth"/>
</dbReference>